<sequence length="52" mass="6078">MHCLETPFYQTQKDNSKHKNSQKALMAKMLAVIKTNLHSAYHCIEVLRHIII</sequence>
<proteinExistence type="predicted"/>
<dbReference type="AlphaFoldDB" id="A0A2P2NIV8"/>
<organism evidence="2">
    <name type="scientific">Rhizophora mucronata</name>
    <name type="common">Asiatic mangrove</name>
    <dbReference type="NCBI Taxonomy" id="61149"/>
    <lineage>
        <taxon>Eukaryota</taxon>
        <taxon>Viridiplantae</taxon>
        <taxon>Streptophyta</taxon>
        <taxon>Embryophyta</taxon>
        <taxon>Tracheophyta</taxon>
        <taxon>Spermatophyta</taxon>
        <taxon>Magnoliopsida</taxon>
        <taxon>eudicotyledons</taxon>
        <taxon>Gunneridae</taxon>
        <taxon>Pentapetalae</taxon>
        <taxon>rosids</taxon>
        <taxon>fabids</taxon>
        <taxon>Malpighiales</taxon>
        <taxon>Rhizophoraceae</taxon>
        <taxon>Rhizophora</taxon>
    </lineage>
</organism>
<accession>A0A2P2NIV8</accession>
<evidence type="ECO:0000313" key="2">
    <source>
        <dbReference type="EMBL" id="MBX42374.1"/>
    </source>
</evidence>
<reference evidence="2" key="1">
    <citation type="submission" date="2018-02" db="EMBL/GenBank/DDBJ databases">
        <title>Rhizophora mucronata_Transcriptome.</title>
        <authorList>
            <person name="Meera S.P."/>
            <person name="Sreeshan A."/>
            <person name="Augustine A."/>
        </authorList>
    </citation>
    <scope>NUCLEOTIDE SEQUENCE</scope>
    <source>
        <tissue evidence="2">Leaf</tissue>
    </source>
</reference>
<dbReference type="EMBL" id="GGEC01061890">
    <property type="protein sequence ID" value="MBX42374.1"/>
    <property type="molecule type" value="Transcribed_RNA"/>
</dbReference>
<feature type="region of interest" description="Disordered" evidence="1">
    <location>
        <begin position="1"/>
        <end position="20"/>
    </location>
</feature>
<protein>
    <submittedName>
        <fullName evidence="2">Uncharacterized protein</fullName>
    </submittedName>
</protein>
<name>A0A2P2NIV8_RHIMU</name>
<evidence type="ECO:0000256" key="1">
    <source>
        <dbReference type="SAM" id="MobiDB-lite"/>
    </source>
</evidence>